<keyword evidence="6" id="KW-1185">Reference proteome</keyword>
<organism evidence="5 6">
    <name type="scientific">Gluconacetobacter tumulisoli</name>
    <dbReference type="NCBI Taxonomy" id="1286189"/>
    <lineage>
        <taxon>Bacteria</taxon>
        <taxon>Pseudomonadati</taxon>
        <taxon>Pseudomonadota</taxon>
        <taxon>Alphaproteobacteria</taxon>
        <taxon>Acetobacterales</taxon>
        <taxon>Acetobacteraceae</taxon>
        <taxon>Gluconacetobacter</taxon>
    </lineage>
</organism>
<sequence>MLRSRGVSALLAAVVLSCADLVSTGAFAQAAGSSGGNAGWFVPKTAQPAAGGGAPRSAPRAAPAPVPLPAAPADSDEAQSQTPPVLPLPPVPASPDIPRGVAPPSPVIGVISVPDVMRLSTAAQEAERVLGARRDELSRDAQKEQAGWRDEQQKLQAQAKNMASDQIQLRERHLQERVIAAQRDFRNRNRIIQEAAQVSLGQIERELVQIIRQVAASRGMNLVLHREQVALSQDGLDITQQVANQLNTVLPTVFIPAANVDPEVLAKSGTMPTTADADRQQAAPAAAAPPAAAPHR</sequence>
<dbReference type="Gene3D" id="3.30.910.20">
    <property type="entry name" value="Skp domain"/>
    <property type="match status" value="1"/>
</dbReference>
<evidence type="ECO:0000313" key="6">
    <source>
        <dbReference type="Proteomes" id="UP000578030"/>
    </source>
</evidence>
<evidence type="ECO:0000256" key="4">
    <source>
        <dbReference type="SAM" id="SignalP"/>
    </source>
</evidence>
<reference evidence="5 6" key="1">
    <citation type="submission" date="2020-04" db="EMBL/GenBank/DDBJ databases">
        <title>Description of novel Gluconacetobacter.</title>
        <authorList>
            <person name="Sombolestani A."/>
        </authorList>
    </citation>
    <scope>NUCLEOTIDE SEQUENCE [LARGE SCALE GENOMIC DNA]</scope>
    <source>
        <strain evidence="5 6">LMG 27802</strain>
    </source>
</reference>
<comment type="similarity">
    <text evidence="1">Belongs to the Skp family.</text>
</comment>
<dbReference type="GO" id="GO:0005829">
    <property type="term" value="C:cytosol"/>
    <property type="evidence" value="ECO:0007669"/>
    <property type="project" value="TreeGrafter"/>
</dbReference>
<accession>A0A7W4K6C5</accession>
<feature type="region of interest" description="Disordered" evidence="3">
    <location>
        <begin position="46"/>
        <end position="100"/>
    </location>
</feature>
<name>A0A7W4K6C5_9PROT</name>
<dbReference type="InterPro" id="IPR024930">
    <property type="entry name" value="Skp_dom_sf"/>
</dbReference>
<dbReference type="RefSeq" id="WP_182956285.1">
    <property type="nucleotide sequence ID" value="NZ_JABEQM010000004.1"/>
</dbReference>
<proteinExistence type="inferred from homology"/>
<comment type="caution">
    <text evidence="5">The sequence shown here is derived from an EMBL/GenBank/DDBJ whole genome shotgun (WGS) entry which is preliminary data.</text>
</comment>
<evidence type="ECO:0000256" key="2">
    <source>
        <dbReference type="ARBA" id="ARBA00022729"/>
    </source>
</evidence>
<feature type="region of interest" description="Disordered" evidence="3">
    <location>
        <begin position="268"/>
        <end position="296"/>
    </location>
</feature>
<evidence type="ECO:0000256" key="1">
    <source>
        <dbReference type="ARBA" id="ARBA00009091"/>
    </source>
</evidence>
<dbReference type="SMART" id="SM00935">
    <property type="entry name" value="OmpH"/>
    <property type="match status" value="1"/>
</dbReference>
<feature type="compositionally biased region" description="Pro residues" evidence="3">
    <location>
        <begin position="84"/>
        <end position="100"/>
    </location>
</feature>
<dbReference type="SUPFAM" id="SSF111384">
    <property type="entry name" value="OmpH-like"/>
    <property type="match status" value="1"/>
</dbReference>
<dbReference type="PANTHER" id="PTHR35089:SF1">
    <property type="entry name" value="CHAPERONE PROTEIN SKP"/>
    <property type="match status" value="1"/>
</dbReference>
<evidence type="ECO:0000313" key="5">
    <source>
        <dbReference type="EMBL" id="MBB2201215.1"/>
    </source>
</evidence>
<dbReference type="InterPro" id="IPR005632">
    <property type="entry name" value="Chaperone_Skp"/>
</dbReference>
<dbReference type="PANTHER" id="PTHR35089">
    <property type="entry name" value="CHAPERONE PROTEIN SKP"/>
    <property type="match status" value="1"/>
</dbReference>
<dbReference type="Pfam" id="PF03938">
    <property type="entry name" value="OmpH"/>
    <property type="match status" value="1"/>
</dbReference>
<gene>
    <name evidence="5" type="ORF">HLH28_06400</name>
</gene>
<keyword evidence="2 4" id="KW-0732">Signal</keyword>
<dbReference type="Proteomes" id="UP000578030">
    <property type="component" value="Unassembled WGS sequence"/>
</dbReference>
<dbReference type="AlphaFoldDB" id="A0A7W4K6C5"/>
<evidence type="ECO:0000256" key="3">
    <source>
        <dbReference type="SAM" id="MobiDB-lite"/>
    </source>
</evidence>
<dbReference type="GO" id="GO:0051082">
    <property type="term" value="F:unfolded protein binding"/>
    <property type="evidence" value="ECO:0007669"/>
    <property type="project" value="InterPro"/>
</dbReference>
<dbReference type="GO" id="GO:0050821">
    <property type="term" value="P:protein stabilization"/>
    <property type="evidence" value="ECO:0007669"/>
    <property type="project" value="TreeGrafter"/>
</dbReference>
<protein>
    <submittedName>
        <fullName evidence="5">OmpH family outer membrane protein</fullName>
    </submittedName>
</protein>
<dbReference type="PROSITE" id="PS51257">
    <property type="entry name" value="PROKAR_LIPOPROTEIN"/>
    <property type="match status" value="1"/>
</dbReference>
<feature type="chain" id="PRO_5030612041" evidence="4">
    <location>
        <begin position="29"/>
        <end position="296"/>
    </location>
</feature>
<dbReference type="EMBL" id="JABEQM010000004">
    <property type="protein sequence ID" value="MBB2201215.1"/>
    <property type="molecule type" value="Genomic_DNA"/>
</dbReference>
<feature type="signal peptide" evidence="4">
    <location>
        <begin position="1"/>
        <end position="28"/>
    </location>
</feature>